<dbReference type="GO" id="GO:0006388">
    <property type="term" value="P:tRNA splicing, via endonucleolytic cleavage and ligation"/>
    <property type="evidence" value="ECO:0007669"/>
    <property type="project" value="TreeGrafter"/>
</dbReference>
<dbReference type="EMBL" id="JAACJK010000111">
    <property type="protein sequence ID" value="KAF5332225.1"/>
    <property type="molecule type" value="Genomic_DNA"/>
</dbReference>
<organism evidence="5 6">
    <name type="scientific">Ephemerocybe angulata</name>
    <dbReference type="NCBI Taxonomy" id="980116"/>
    <lineage>
        <taxon>Eukaryota</taxon>
        <taxon>Fungi</taxon>
        <taxon>Dikarya</taxon>
        <taxon>Basidiomycota</taxon>
        <taxon>Agaricomycotina</taxon>
        <taxon>Agaricomycetes</taxon>
        <taxon>Agaricomycetidae</taxon>
        <taxon>Agaricales</taxon>
        <taxon>Agaricineae</taxon>
        <taxon>Psathyrellaceae</taxon>
        <taxon>Ephemerocybe</taxon>
    </lineage>
</organism>
<protein>
    <submittedName>
        <fullName evidence="5">Uncharacterized protein</fullName>
    </submittedName>
</protein>
<evidence type="ECO:0000313" key="5">
    <source>
        <dbReference type="EMBL" id="KAF5332225.1"/>
    </source>
</evidence>
<dbReference type="OrthoDB" id="419694at2759"/>
<dbReference type="SUPFAM" id="SSF56399">
    <property type="entry name" value="ADP-ribosylation"/>
    <property type="match status" value="1"/>
</dbReference>
<sequence>MLPLAGSIFSARRICVRKALSVYCETSRGVTSGIPPRPTASEAVVDIRPNTRKRQKVALDPRVKKDSRVEAAKLEPQAMTPEHLEAMRNLDSIFKGKVKGKVKGQAATPHREVAKLLGLRPDGLFPATRLLQHPAMSNLSFPVLDDIICWDKRRRFELLYRPIVASPAAEDWWIRLREGYIQDPDLALERVMTPEALPPKTIYTTTSKVWKSIKRFGIPRGEGAAFLHLTLSIPGREPIFGKRPAVLRKPRPRASLTTTPHRRSAYSLPEIRRDSIDKVLIYVDAAKALRDGIPFYLSKRNTIATSGNAYGVLPREYIRHADVVTVKMRRVIDEVTGEAEHEENRRDVAGSSASQDSRSSREG</sequence>
<feature type="region of interest" description="Disordered" evidence="4">
    <location>
        <begin position="336"/>
        <end position="363"/>
    </location>
</feature>
<gene>
    <name evidence="5" type="ORF">D9611_008197</name>
</gene>
<evidence type="ECO:0000313" key="6">
    <source>
        <dbReference type="Proteomes" id="UP000541558"/>
    </source>
</evidence>
<comment type="similarity">
    <text evidence="1">Belongs to the KptA/TPT1 family.</text>
</comment>
<feature type="compositionally biased region" description="Basic and acidic residues" evidence="4">
    <location>
        <begin position="336"/>
        <end position="348"/>
    </location>
</feature>
<evidence type="ECO:0000256" key="3">
    <source>
        <dbReference type="ARBA" id="ARBA00023027"/>
    </source>
</evidence>
<name>A0A8H5BZ39_9AGAR</name>
<dbReference type="PANTHER" id="PTHR12684">
    <property type="entry name" value="PUTATIVE PHOSPHOTRANSFERASE"/>
    <property type="match status" value="1"/>
</dbReference>
<reference evidence="5 6" key="1">
    <citation type="journal article" date="2020" name="ISME J.">
        <title>Uncovering the hidden diversity of litter-decomposition mechanisms in mushroom-forming fungi.</title>
        <authorList>
            <person name="Floudas D."/>
            <person name="Bentzer J."/>
            <person name="Ahren D."/>
            <person name="Johansson T."/>
            <person name="Persson P."/>
            <person name="Tunlid A."/>
        </authorList>
    </citation>
    <scope>NUCLEOTIDE SEQUENCE [LARGE SCALE GENOMIC DNA]</scope>
    <source>
        <strain evidence="5 6">CBS 175.51</strain>
    </source>
</reference>
<proteinExistence type="inferred from homology"/>
<keyword evidence="3" id="KW-0520">NAD</keyword>
<dbReference type="InterPro" id="IPR042081">
    <property type="entry name" value="RNA_2'-PTrans_C"/>
</dbReference>
<evidence type="ECO:0000256" key="2">
    <source>
        <dbReference type="ARBA" id="ARBA00022679"/>
    </source>
</evidence>
<accession>A0A8H5BZ39</accession>
<evidence type="ECO:0000256" key="1">
    <source>
        <dbReference type="ARBA" id="ARBA00009836"/>
    </source>
</evidence>
<dbReference type="PANTHER" id="PTHR12684:SF2">
    <property type="entry name" value="TRNA 2'-PHOSPHOTRANSFERASE 1"/>
    <property type="match status" value="1"/>
</dbReference>
<dbReference type="GO" id="GO:0000215">
    <property type="term" value="F:tRNA 2'-phosphotransferase activity"/>
    <property type="evidence" value="ECO:0007669"/>
    <property type="project" value="TreeGrafter"/>
</dbReference>
<keyword evidence="6" id="KW-1185">Reference proteome</keyword>
<dbReference type="Gene3D" id="3.20.170.30">
    <property type="match status" value="1"/>
</dbReference>
<keyword evidence="2" id="KW-0808">Transferase</keyword>
<dbReference type="InterPro" id="IPR002745">
    <property type="entry name" value="Ptrans_KptA/Tpt1"/>
</dbReference>
<comment type="caution">
    <text evidence="5">The sequence shown here is derived from an EMBL/GenBank/DDBJ whole genome shotgun (WGS) entry which is preliminary data.</text>
</comment>
<dbReference type="AlphaFoldDB" id="A0A8H5BZ39"/>
<evidence type="ECO:0000256" key="4">
    <source>
        <dbReference type="SAM" id="MobiDB-lite"/>
    </source>
</evidence>
<dbReference type="Proteomes" id="UP000541558">
    <property type="component" value="Unassembled WGS sequence"/>
</dbReference>
<dbReference type="Pfam" id="PF01885">
    <property type="entry name" value="PTS_2-RNA"/>
    <property type="match status" value="1"/>
</dbReference>